<dbReference type="PROSITE" id="PS51257">
    <property type="entry name" value="PROKAR_LIPOPROTEIN"/>
    <property type="match status" value="1"/>
</dbReference>
<dbReference type="RefSeq" id="WP_346043410.1">
    <property type="nucleotide sequence ID" value="NZ_BAAACP010000005.1"/>
</dbReference>
<accession>A0ABP3XBE4</accession>
<reference evidence="2" key="1">
    <citation type="journal article" date="2019" name="Int. J. Syst. Evol. Microbiol.">
        <title>The Global Catalogue of Microorganisms (GCM) 10K type strain sequencing project: providing services to taxonomists for standard genome sequencing and annotation.</title>
        <authorList>
            <consortium name="The Broad Institute Genomics Platform"/>
            <consortium name="The Broad Institute Genome Sequencing Center for Infectious Disease"/>
            <person name="Wu L."/>
            <person name="Ma J."/>
        </authorList>
    </citation>
    <scope>NUCLEOTIDE SEQUENCE [LARGE SCALE GENOMIC DNA]</scope>
    <source>
        <strain evidence="2">JCM 6486</strain>
    </source>
</reference>
<evidence type="ECO:0000313" key="1">
    <source>
        <dbReference type="EMBL" id="GAA0862902.1"/>
    </source>
</evidence>
<evidence type="ECO:0008006" key="3">
    <source>
        <dbReference type="Google" id="ProtNLM"/>
    </source>
</evidence>
<dbReference type="Proteomes" id="UP001400965">
    <property type="component" value="Unassembled WGS sequence"/>
</dbReference>
<keyword evidence="2" id="KW-1185">Reference proteome</keyword>
<dbReference type="EMBL" id="BAAACP010000005">
    <property type="protein sequence ID" value="GAA0862902.1"/>
    <property type="molecule type" value="Genomic_DNA"/>
</dbReference>
<comment type="caution">
    <text evidence="1">The sequence shown here is derived from an EMBL/GenBank/DDBJ whole genome shotgun (WGS) entry which is preliminary data.</text>
</comment>
<sequence length="179" mass="20427">MKKVSILVLICASMLSIGCSQYKNKDSSKSNKELVNAILKETKVQQNDDNRYMYFYKDLNNDNKDETIAYLWGPDFGNIKEGTMLIFKENDNKYKLISQTNLVNVPIVISEHKTNGYNDIIVNISGDGIENQYNTILKFKDNKYPLNARTQPNIDIKKIKSKSTISAKITLDGGFELKK</sequence>
<gene>
    <name evidence="1" type="ORF">GCM10008917_10120</name>
</gene>
<protein>
    <recommendedName>
        <fullName evidence="3">Lipoprotein</fullName>
    </recommendedName>
</protein>
<evidence type="ECO:0000313" key="2">
    <source>
        <dbReference type="Proteomes" id="UP001400965"/>
    </source>
</evidence>
<organism evidence="1 2">
    <name type="scientific">Paraclostridium tenue</name>
    <dbReference type="NCBI Taxonomy" id="1737"/>
    <lineage>
        <taxon>Bacteria</taxon>
        <taxon>Bacillati</taxon>
        <taxon>Bacillota</taxon>
        <taxon>Clostridia</taxon>
        <taxon>Peptostreptococcales</taxon>
        <taxon>Peptostreptococcaceae</taxon>
        <taxon>Paraclostridium</taxon>
    </lineage>
</organism>
<name>A0ABP3XBE4_9FIRM</name>
<proteinExistence type="predicted"/>